<dbReference type="InterPro" id="IPR012675">
    <property type="entry name" value="Beta-grasp_dom_sf"/>
</dbReference>
<evidence type="ECO:0000259" key="8">
    <source>
        <dbReference type="PROSITE" id="PS51384"/>
    </source>
</evidence>
<keyword evidence="5" id="KW-0408">Iron</keyword>
<protein>
    <submittedName>
        <fullName evidence="9">PDR/VanB family oxidoreductase</fullName>
        <ecNumber evidence="9">1.-.-.-</ecNumber>
    </submittedName>
</protein>
<dbReference type="PANTHER" id="PTHR47354">
    <property type="entry name" value="NADH OXIDOREDUCTASE HCR"/>
    <property type="match status" value="1"/>
</dbReference>
<evidence type="ECO:0000256" key="6">
    <source>
        <dbReference type="ARBA" id="ARBA00023014"/>
    </source>
</evidence>
<name>A0ABU5E5L5_9PROT</name>
<feature type="domain" description="2Fe-2S ferredoxin-type" evidence="7">
    <location>
        <begin position="236"/>
        <end position="321"/>
    </location>
</feature>
<dbReference type="InterPro" id="IPR039261">
    <property type="entry name" value="FNR_nucleotide-bd"/>
</dbReference>
<dbReference type="InterPro" id="IPR050415">
    <property type="entry name" value="MRET"/>
</dbReference>
<proteinExistence type="predicted"/>
<keyword evidence="1" id="KW-0285">Flavoprotein</keyword>
<dbReference type="SUPFAM" id="SSF63380">
    <property type="entry name" value="Riboflavin synthase domain-like"/>
    <property type="match status" value="1"/>
</dbReference>
<evidence type="ECO:0000313" key="9">
    <source>
        <dbReference type="EMBL" id="MDY0881593.1"/>
    </source>
</evidence>
<gene>
    <name evidence="9" type="ORF">SMD27_01935</name>
</gene>
<dbReference type="Gene3D" id="3.40.50.80">
    <property type="entry name" value="Nucleotide-binding domain of ferredoxin-NADP reductase (FNR) module"/>
    <property type="match status" value="1"/>
</dbReference>
<dbReference type="PROSITE" id="PS51384">
    <property type="entry name" value="FAD_FR"/>
    <property type="match status" value="1"/>
</dbReference>
<evidence type="ECO:0000256" key="5">
    <source>
        <dbReference type="ARBA" id="ARBA00023004"/>
    </source>
</evidence>
<dbReference type="Gene3D" id="2.40.30.10">
    <property type="entry name" value="Translation factors"/>
    <property type="match status" value="1"/>
</dbReference>
<dbReference type="PANTHER" id="PTHR47354:SF1">
    <property type="entry name" value="CARNITINE MONOOXYGENASE REDUCTASE SUBUNIT"/>
    <property type="match status" value="1"/>
</dbReference>
<dbReference type="Gene3D" id="3.10.20.30">
    <property type="match status" value="1"/>
</dbReference>
<dbReference type="SUPFAM" id="SSF52343">
    <property type="entry name" value="Ferredoxin reductase-like, C-terminal NADP-linked domain"/>
    <property type="match status" value="1"/>
</dbReference>
<dbReference type="InterPro" id="IPR017927">
    <property type="entry name" value="FAD-bd_FR_type"/>
</dbReference>
<dbReference type="PRINTS" id="PR00409">
    <property type="entry name" value="PHDIOXRDTASE"/>
</dbReference>
<dbReference type="PROSITE" id="PS00197">
    <property type="entry name" value="2FE2S_FER_1"/>
    <property type="match status" value="1"/>
</dbReference>
<keyword evidence="6" id="KW-0411">Iron-sulfur</keyword>
<dbReference type="EMBL" id="JAXCLW010000001">
    <property type="protein sequence ID" value="MDY0881593.1"/>
    <property type="molecule type" value="Genomic_DNA"/>
</dbReference>
<dbReference type="Pfam" id="PF00111">
    <property type="entry name" value="Fer2"/>
    <property type="match status" value="1"/>
</dbReference>
<keyword evidence="3" id="KW-0479">Metal-binding</keyword>
<dbReference type="GO" id="GO:0016491">
    <property type="term" value="F:oxidoreductase activity"/>
    <property type="evidence" value="ECO:0007669"/>
    <property type="project" value="UniProtKB-KW"/>
</dbReference>
<evidence type="ECO:0000256" key="4">
    <source>
        <dbReference type="ARBA" id="ARBA00023002"/>
    </source>
</evidence>
<dbReference type="Pfam" id="PF00175">
    <property type="entry name" value="NAD_binding_1"/>
    <property type="match status" value="1"/>
</dbReference>
<evidence type="ECO:0000256" key="2">
    <source>
        <dbReference type="ARBA" id="ARBA00022714"/>
    </source>
</evidence>
<evidence type="ECO:0000256" key="1">
    <source>
        <dbReference type="ARBA" id="ARBA00022630"/>
    </source>
</evidence>
<dbReference type="Proteomes" id="UP001279642">
    <property type="component" value="Unassembled WGS sequence"/>
</dbReference>
<dbReference type="InterPro" id="IPR001041">
    <property type="entry name" value="2Fe-2S_ferredoxin-type"/>
</dbReference>
<evidence type="ECO:0000259" key="7">
    <source>
        <dbReference type="PROSITE" id="PS51085"/>
    </source>
</evidence>
<reference evidence="9 10" key="1">
    <citation type="journal article" date="2016" name="Antonie Van Leeuwenhoek">
        <title>Dongia soli sp. nov., isolated from soil from Dokdo, Korea.</title>
        <authorList>
            <person name="Kim D.U."/>
            <person name="Lee H."/>
            <person name="Kim H."/>
            <person name="Kim S.G."/>
            <person name="Ka J.O."/>
        </authorList>
    </citation>
    <scope>NUCLEOTIDE SEQUENCE [LARGE SCALE GENOMIC DNA]</scope>
    <source>
        <strain evidence="9 10">D78</strain>
    </source>
</reference>
<keyword evidence="2" id="KW-0001">2Fe-2S</keyword>
<sequence>MDIIKVRVARIWQEAGGIKGFELVSQDGQILPAFTAGAHIGVHLPNGVIRHYSMCNDPEEGNRYELGVLKSLDSRGGSNFMHDQVKEGDLLKIDAPRNNFQLKLDAETYILIAGGIGITPLLSMARALNRAGRPYRLYYCTRTAEMTAYRDLLAQSEFAGKVEFVHDGGDPQKGLDLAALLREIRTNGRIYCCGPGGLMAAVKAATAHWPSDRVHFEAFSASPELRPAEAGPDQAFEVELASSGKVLNVGADESLLNVLRDNGIFIPSACEEGICGTCIVNVLEGEPDHRDQILTDEERSANNCITVCCSRAKTARLKLDL</sequence>
<dbReference type="SUPFAM" id="SSF54292">
    <property type="entry name" value="2Fe-2S ferredoxin-like"/>
    <property type="match status" value="1"/>
</dbReference>
<dbReference type="EC" id="1.-.-.-" evidence="9"/>
<evidence type="ECO:0000313" key="10">
    <source>
        <dbReference type="Proteomes" id="UP001279642"/>
    </source>
</evidence>
<dbReference type="CDD" id="cd00207">
    <property type="entry name" value="fer2"/>
    <property type="match status" value="1"/>
</dbReference>
<feature type="domain" description="FAD-binding FR-type" evidence="8">
    <location>
        <begin position="1"/>
        <end position="103"/>
    </location>
</feature>
<keyword evidence="10" id="KW-1185">Reference proteome</keyword>
<dbReference type="InterPro" id="IPR036010">
    <property type="entry name" value="2Fe-2S_ferredoxin-like_sf"/>
</dbReference>
<dbReference type="PROSITE" id="PS51085">
    <property type="entry name" value="2FE2S_FER_2"/>
    <property type="match status" value="1"/>
</dbReference>
<comment type="caution">
    <text evidence="9">The sequence shown here is derived from an EMBL/GenBank/DDBJ whole genome shotgun (WGS) entry which is preliminary data.</text>
</comment>
<dbReference type="InterPro" id="IPR017938">
    <property type="entry name" value="Riboflavin_synthase-like_b-brl"/>
</dbReference>
<evidence type="ECO:0000256" key="3">
    <source>
        <dbReference type="ARBA" id="ARBA00022723"/>
    </source>
</evidence>
<dbReference type="RefSeq" id="WP_320506652.1">
    <property type="nucleotide sequence ID" value="NZ_JAXCLW010000001.1"/>
</dbReference>
<organism evidence="9 10">
    <name type="scientific">Dongia soli</name>
    <dbReference type="NCBI Taxonomy" id="600628"/>
    <lineage>
        <taxon>Bacteria</taxon>
        <taxon>Pseudomonadati</taxon>
        <taxon>Pseudomonadota</taxon>
        <taxon>Alphaproteobacteria</taxon>
        <taxon>Rhodospirillales</taxon>
        <taxon>Dongiaceae</taxon>
        <taxon>Dongia</taxon>
    </lineage>
</organism>
<dbReference type="InterPro" id="IPR006058">
    <property type="entry name" value="2Fe2S_fd_BS"/>
</dbReference>
<dbReference type="InterPro" id="IPR001433">
    <property type="entry name" value="OxRdtase_FAD/NAD-bd"/>
</dbReference>
<keyword evidence="4 9" id="KW-0560">Oxidoreductase</keyword>
<dbReference type="CDD" id="cd06185">
    <property type="entry name" value="PDR_like"/>
    <property type="match status" value="1"/>
</dbReference>
<accession>A0ABU5E5L5</accession>